<protein>
    <submittedName>
        <fullName evidence="8">Cellulose synthase/poly-beta-1,6-N-acetylglucosamine synthase-like glycosyltransferase</fullName>
    </submittedName>
</protein>
<dbReference type="RefSeq" id="WP_132951595.1">
    <property type="nucleotide sequence ID" value="NZ_SLXU01000008.1"/>
</dbReference>
<feature type="transmembrane region" description="Helical" evidence="7">
    <location>
        <begin position="507"/>
        <end position="530"/>
    </location>
</feature>
<keyword evidence="9" id="KW-1185">Reference proteome</keyword>
<feature type="transmembrane region" description="Helical" evidence="7">
    <location>
        <begin position="582"/>
        <end position="604"/>
    </location>
</feature>
<dbReference type="Pfam" id="PF13641">
    <property type="entry name" value="Glyco_tranf_2_3"/>
    <property type="match status" value="1"/>
</dbReference>
<comment type="subcellular location">
    <subcellularLocation>
        <location evidence="1">Membrane</location>
        <topology evidence="1">Multi-pass membrane protein</topology>
    </subcellularLocation>
</comment>
<dbReference type="PANTHER" id="PTHR43867:SF2">
    <property type="entry name" value="CELLULOSE SYNTHASE CATALYTIC SUBUNIT A [UDP-FORMING]"/>
    <property type="match status" value="1"/>
</dbReference>
<evidence type="ECO:0000256" key="5">
    <source>
        <dbReference type="ARBA" id="ARBA00022989"/>
    </source>
</evidence>
<dbReference type="Gene3D" id="3.90.550.10">
    <property type="entry name" value="Spore Coat Polysaccharide Biosynthesis Protein SpsA, Chain A"/>
    <property type="match status" value="1"/>
</dbReference>
<dbReference type="Proteomes" id="UP000295050">
    <property type="component" value="Unassembled WGS sequence"/>
</dbReference>
<evidence type="ECO:0000256" key="6">
    <source>
        <dbReference type="ARBA" id="ARBA00023136"/>
    </source>
</evidence>
<dbReference type="GO" id="GO:0016757">
    <property type="term" value="F:glycosyltransferase activity"/>
    <property type="evidence" value="ECO:0007669"/>
    <property type="project" value="UniProtKB-KW"/>
</dbReference>
<keyword evidence="2" id="KW-0328">Glycosyltransferase</keyword>
<comment type="caution">
    <text evidence="8">The sequence shown here is derived from an EMBL/GenBank/DDBJ whole genome shotgun (WGS) entry which is preliminary data.</text>
</comment>
<dbReference type="InterPro" id="IPR029044">
    <property type="entry name" value="Nucleotide-diphossugar_trans"/>
</dbReference>
<dbReference type="AlphaFoldDB" id="A0A4R2RBJ4"/>
<dbReference type="OrthoDB" id="7431422at2"/>
<evidence type="ECO:0000313" key="9">
    <source>
        <dbReference type="Proteomes" id="UP000295050"/>
    </source>
</evidence>
<gene>
    <name evidence="8" type="ORF">EV663_10868</name>
</gene>
<dbReference type="SUPFAM" id="SSF53448">
    <property type="entry name" value="Nucleotide-diphospho-sugar transferases"/>
    <property type="match status" value="1"/>
</dbReference>
<keyword evidence="6 7" id="KW-0472">Membrane</keyword>
<keyword evidence="3 8" id="KW-0808">Transferase</keyword>
<dbReference type="GO" id="GO:0016020">
    <property type="term" value="C:membrane"/>
    <property type="evidence" value="ECO:0007669"/>
    <property type="project" value="UniProtKB-SubCell"/>
</dbReference>
<organism evidence="8 9">
    <name type="scientific">Rhodovulum bhavnagarense</name>
    <dbReference type="NCBI Taxonomy" id="992286"/>
    <lineage>
        <taxon>Bacteria</taxon>
        <taxon>Pseudomonadati</taxon>
        <taxon>Pseudomonadota</taxon>
        <taxon>Alphaproteobacteria</taxon>
        <taxon>Rhodobacterales</taxon>
        <taxon>Paracoccaceae</taxon>
        <taxon>Rhodovulum</taxon>
    </lineage>
</organism>
<evidence type="ECO:0000256" key="1">
    <source>
        <dbReference type="ARBA" id="ARBA00004141"/>
    </source>
</evidence>
<feature type="transmembrane region" description="Helical" evidence="7">
    <location>
        <begin position="210"/>
        <end position="234"/>
    </location>
</feature>
<keyword evidence="4 7" id="KW-0812">Transmembrane</keyword>
<accession>A0A4R2RBJ4</accession>
<feature type="transmembrane region" description="Helical" evidence="7">
    <location>
        <begin position="181"/>
        <end position="204"/>
    </location>
</feature>
<feature type="transmembrane region" description="Helical" evidence="7">
    <location>
        <begin position="550"/>
        <end position="570"/>
    </location>
</feature>
<dbReference type="EMBL" id="SLXU01000008">
    <property type="protein sequence ID" value="TCP60710.1"/>
    <property type="molecule type" value="Genomic_DNA"/>
</dbReference>
<evidence type="ECO:0000256" key="2">
    <source>
        <dbReference type="ARBA" id="ARBA00022676"/>
    </source>
</evidence>
<evidence type="ECO:0000256" key="4">
    <source>
        <dbReference type="ARBA" id="ARBA00022692"/>
    </source>
</evidence>
<dbReference type="InterPro" id="IPR037257">
    <property type="entry name" value="T2SS_E_N_sf"/>
</dbReference>
<dbReference type="InterPro" id="IPR050321">
    <property type="entry name" value="Glycosyltr_2/OpgH_subfam"/>
</dbReference>
<reference evidence="8 9" key="1">
    <citation type="submission" date="2019-03" db="EMBL/GenBank/DDBJ databases">
        <title>Genomic Encyclopedia of Type Strains, Phase IV (KMG-IV): sequencing the most valuable type-strain genomes for metagenomic binning, comparative biology and taxonomic classification.</title>
        <authorList>
            <person name="Goeker M."/>
        </authorList>
    </citation>
    <scope>NUCLEOTIDE SEQUENCE [LARGE SCALE GENOMIC DNA]</scope>
    <source>
        <strain evidence="8 9">DSM 24766</strain>
    </source>
</reference>
<evidence type="ECO:0000313" key="8">
    <source>
        <dbReference type="EMBL" id="TCP60710.1"/>
    </source>
</evidence>
<proteinExistence type="predicted"/>
<keyword evidence="5 7" id="KW-1133">Transmembrane helix</keyword>
<evidence type="ECO:0000256" key="3">
    <source>
        <dbReference type="ARBA" id="ARBA00022679"/>
    </source>
</evidence>
<dbReference type="SUPFAM" id="SSF160246">
    <property type="entry name" value="EspE N-terminal domain-like"/>
    <property type="match status" value="1"/>
</dbReference>
<evidence type="ECO:0000256" key="7">
    <source>
        <dbReference type="SAM" id="Phobius"/>
    </source>
</evidence>
<sequence length="622" mass="68756">MTKLTPKAARPMPARAPAIALPGDLWLGDTLLRMGAITPAALNRTLADKARMDIRLDALLVADGTTDGETLVRALCRRYRTTPARPDLFPPDRGLVDMLGAARCLREGFVPLRRMGAATLIATAHPERFGEQTAALPAGMGTPVMLICSERMLQDTLARHFGPALALAAATRVPEVESCRFWYGAAPRVAVAAILVTLICLFLLAPRGTLAALTVWAAGWMALGTGLKAAGAIAEARHAARLRRQPEPPPPVIARLPVVSILVPLYHEAEVATRLIERLAQLDYPRALLDICLVTEANDDATRAMLARTELPGWMRTITVPDGILKTKPRALNYALEFCRGSIIGVYDAEDAPEPDQIHRMVTHFHARGADVACLQGRLDFYNTGRNWLSRCFTMEYAAWFRVVLPGLARLGVPVPLGGTTLFFRRPALEALGGWDAHNVTEDADLGLRLARHGYRTEFLDSVTAEEANCRTWPWVRQRSRWLKGYAMTWSAHMREPVRLWRQLGPWGFWGVQILFLGSLTQVALMPLLWSFWGLALGLDHPLAAHGMTPALATLISLFILSETVSLSVGIQALRRSGKPGLIPWLPTLHFYFPLATLALYKAIWEMIARPFFWDKTRHGID</sequence>
<name>A0A4R2RBJ4_9RHOB</name>
<dbReference type="PANTHER" id="PTHR43867">
    <property type="entry name" value="CELLULOSE SYNTHASE CATALYTIC SUBUNIT A [UDP-FORMING]"/>
    <property type="match status" value="1"/>
</dbReference>